<keyword evidence="1" id="KW-0472">Membrane</keyword>
<feature type="transmembrane region" description="Helical" evidence="1">
    <location>
        <begin position="50"/>
        <end position="67"/>
    </location>
</feature>
<organism evidence="2 3">
    <name type="scientific">Candidatus Berkelbacteria bacterium CG10_big_fil_rev_8_21_14_0_10_43_14</name>
    <dbReference type="NCBI Taxonomy" id="1974515"/>
    <lineage>
        <taxon>Bacteria</taxon>
        <taxon>Candidatus Berkelbacteria</taxon>
    </lineage>
</organism>
<name>A0A2M6R8R3_9BACT</name>
<dbReference type="EMBL" id="PEZX01000023">
    <property type="protein sequence ID" value="PIS06988.1"/>
    <property type="molecule type" value="Genomic_DNA"/>
</dbReference>
<dbReference type="Proteomes" id="UP000231162">
    <property type="component" value="Unassembled WGS sequence"/>
</dbReference>
<protein>
    <submittedName>
        <fullName evidence="2">Uncharacterized protein</fullName>
    </submittedName>
</protein>
<accession>A0A2M6R8R3</accession>
<reference evidence="3" key="1">
    <citation type="submission" date="2017-09" db="EMBL/GenBank/DDBJ databases">
        <title>Depth-based differentiation of microbial function through sediment-hosted aquifers and enrichment of novel symbionts in the deep terrestrial subsurface.</title>
        <authorList>
            <person name="Probst A.J."/>
            <person name="Ladd B."/>
            <person name="Jarett J.K."/>
            <person name="Geller-Mcgrath D.E."/>
            <person name="Sieber C.M.K."/>
            <person name="Emerson J.B."/>
            <person name="Anantharaman K."/>
            <person name="Thomas B.C."/>
            <person name="Malmstrom R."/>
            <person name="Stieglmeier M."/>
            <person name="Klingl A."/>
            <person name="Woyke T."/>
            <person name="Ryan C.M."/>
            <person name="Banfield J.F."/>
        </authorList>
    </citation>
    <scope>NUCLEOTIDE SEQUENCE [LARGE SCALE GENOMIC DNA]</scope>
</reference>
<evidence type="ECO:0000256" key="1">
    <source>
        <dbReference type="SAM" id="Phobius"/>
    </source>
</evidence>
<gene>
    <name evidence="2" type="ORF">COT79_01505</name>
</gene>
<evidence type="ECO:0000313" key="3">
    <source>
        <dbReference type="Proteomes" id="UP000231162"/>
    </source>
</evidence>
<sequence>MVIASPSASSAKQSGKIATDCVLATTSGSQFLIKDRDKLPRYDTIIKKSIHIQSIFYILHLIFYINLL</sequence>
<keyword evidence="1" id="KW-1133">Transmembrane helix</keyword>
<dbReference type="AlphaFoldDB" id="A0A2M6R8R3"/>
<proteinExistence type="predicted"/>
<comment type="caution">
    <text evidence="2">The sequence shown here is derived from an EMBL/GenBank/DDBJ whole genome shotgun (WGS) entry which is preliminary data.</text>
</comment>
<keyword evidence="1" id="KW-0812">Transmembrane</keyword>
<evidence type="ECO:0000313" key="2">
    <source>
        <dbReference type="EMBL" id="PIS06988.1"/>
    </source>
</evidence>